<sequence length="249" mass="26620">MNPYERWDDWEWEKAVQELGRGRNARPPARAKTARGRRGWQGAFDHWTGGQKKTLLAALFFLTVFFGSGGRDPLSVGVAGAYRAAMAGGNYFFSLNGMAKEVMGLGGITNPALPVDASMEGRFYPPVSGKVVAGFGQRDSSGAVLEGIDVASSLGTPVVSPYDGVVSAVTMDPRLGKVVKLDLGNGWSTVLGNLGDVAVTRGERVKQGQTVGTVGLSAPLKEPWLHFELRKDNRPLNPLPYLIPPPGKP</sequence>
<dbReference type="PANTHER" id="PTHR21666:SF289">
    <property type="entry name" value="L-ALA--D-GLU ENDOPEPTIDASE"/>
    <property type="match status" value="1"/>
</dbReference>
<dbReference type="InterPro" id="IPR016047">
    <property type="entry name" value="M23ase_b-sheet_dom"/>
</dbReference>
<dbReference type="GO" id="GO:0004222">
    <property type="term" value="F:metalloendopeptidase activity"/>
    <property type="evidence" value="ECO:0007669"/>
    <property type="project" value="TreeGrafter"/>
</dbReference>
<feature type="domain" description="M23ase beta-sheet core" evidence="2">
    <location>
        <begin position="146"/>
        <end position="238"/>
    </location>
</feature>
<gene>
    <name evidence="3" type="ORF">DEACI_0052</name>
    <name evidence="4" type="ORF">DEACI_1216</name>
</gene>
<accession>A0A8S0X2R3</accession>
<proteinExistence type="predicted"/>
<evidence type="ECO:0000313" key="4">
    <source>
        <dbReference type="EMBL" id="CEJ06765.1"/>
    </source>
</evidence>
<dbReference type="Gene3D" id="2.70.70.10">
    <property type="entry name" value="Glucose Permease (Domain IIA)"/>
    <property type="match status" value="1"/>
</dbReference>
<dbReference type="RefSeq" id="WP_240983242.1">
    <property type="nucleotide sequence ID" value="NZ_CDGJ01000033.1"/>
</dbReference>
<evidence type="ECO:0000313" key="3">
    <source>
        <dbReference type="EMBL" id="CAA7599430.1"/>
    </source>
</evidence>
<evidence type="ECO:0000256" key="1">
    <source>
        <dbReference type="ARBA" id="ARBA00022729"/>
    </source>
</evidence>
<organism evidence="3">
    <name type="scientific">Acididesulfobacillus acetoxydans</name>
    <dbReference type="NCBI Taxonomy" id="1561005"/>
    <lineage>
        <taxon>Bacteria</taxon>
        <taxon>Bacillati</taxon>
        <taxon>Bacillota</taxon>
        <taxon>Clostridia</taxon>
        <taxon>Eubacteriales</taxon>
        <taxon>Peptococcaceae</taxon>
        <taxon>Acididesulfobacillus</taxon>
    </lineage>
</organism>
<dbReference type="AlphaFoldDB" id="A0A8S0X2R3"/>
<reference evidence="3" key="2">
    <citation type="submission" date="2020-01" db="EMBL/GenBank/DDBJ databases">
        <authorList>
            <person name="Hornung B."/>
        </authorList>
    </citation>
    <scope>NUCLEOTIDE SEQUENCE</scope>
    <source>
        <strain evidence="3">PacBioINE</strain>
    </source>
</reference>
<dbReference type="Pfam" id="PF01551">
    <property type="entry name" value="Peptidase_M23"/>
    <property type="match status" value="1"/>
</dbReference>
<reference evidence="4" key="1">
    <citation type="submission" date="2014-11" db="EMBL/GenBank/DDBJ databases">
        <authorList>
            <person name="Hornung B.V."/>
        </authorList>
    </citation>
    <scope>NUCLEOTIDE SEQUENCE</scope>
    <source>
        <strain evidence="4">INE</strain>
    </source>
</reference>
<name>A0A8S0X2R3_9FIRM</name>
<keyword evidence="1" id="KW-0732">Signal</keyword>
<dbReference type="CDD" id="cd12797">
    <property type="entry name" value="M23_peptidase"/>
    <property type="match status" value="1"/>
</dbReference>
<keyword evidence="5" id="KW-1185">Reference proteome</keyword>
<evidence type="ECO:0000259" key="2">
    <source>
        <dbReference type="Pfam" id="PF01551"/>
    </source>
</evidence>
<dbReference type="InterPro" id="IPR050570">
    <property type="entry name" value="Cell_wall_metabolism_enzyme"/>
</dbReference>
<dbReference type="Proteomes" id="UP001071230">
    <property type="component" value="Unassembled WGS sequence"/>
</dbReference>
<dbReference type="EMBL" id="LR746496">
    <property type="protein sequence ID" value="CAA7599430.1"/>
    <property type="molecule type" value="Genomic_DNA"/>
</dbReference>
<dbReference type="Proteomes" id="UP000836597">
    <property type="component" value="Chromosome"/>
</dbReference>
<dbReference type="SUPFAM" id="SSF51261">
    <property type="entry name" value="Duplicated hybrid motif"/>
    <property type="match status" value="1"/>
</dbReference>
<dbReference type="EMBL" id="CDGJ01000033">
    <property type="protein sequence ID" value="CEJ06765.1"/>
    <property type="molecule type" value="Genomic_DNA"/>
</dbReference>
<evidence type="ECO:0000313" key="5">
    <source>
        <dbReference type="Proteomes" id="UP001071230"/>
    </source>
</evidence>
<protein>
    <submittedName>
        <fullName evidence="4">Membrane-bound metallopeptidase</fullName>
    </submittedName>
    <submittedName>
        <fullName evidence="3">Peptidase family M23</fullName>
    </submittedName>
</protein>
<dbReference type="PANTHER" id="PTHR21666">
    <property type="entry name" value="PEPTIDASE-RELATED"/>
    <property type="match status" value="1"/>
</dbReference>
<dbReference type="InterPro" id="IPR011055">
    <property type="entry name" value="Dup_hybrid_motif"/>
</dbReference>
<dbReference type="KEGG" id="aacx:DEACI_0052"/>